<sequence length="502" mass="57441">MKASTEKNSSWSELSKTKHYNSSWPELPGSSVTNEKNRSEKSKMKFSHVVKEEKKYLNDVSQSETQDREFVESSDKISTNIQSQISAKPGKELSQKVRHEGKIKVAKSEKQLLKDNKKRAKEEEIRKNLIAPKGQKIQIVDQKMLEGLLNNSVSFVNQQTLNPALTDTEFPSFEEARKQRVKKTDYNTEQEHNKNATVIKRIKKRKDPVHIDLVNLIKETHKKPPLSAGRVQKRNASTSSYFGNQLDASNPQRKRGKMREVPKRKKLTSLKCAILENRALRRRLMDITSAVENLSIKNKQPLQLPIHSRKFREYCDNRITLCLNVAMKQLLRDLVKFQDRQYQKNAVKAFAKRRYVSGFREVKKQLGLNKVKLVVIAPDLEIAKNKGGIDETVADLKAVAKEHNVMCAFALSRRELGFLTYKKVGISCIGICNYEGSETNYQEVLRALAEAQEKYQLEISSISENPPDATNEVITSLLSKFSVSESPFLNAIENKFTSEEER</sequence>
<protein>
    <recommendedName>
        <fullName evidence="2">Ribosomal protein eL8/eL30/eS12/Gadd45 domain-containing protein</fullName>
    </recommendedName>
</protein>
<feature type="compositionally biased region" description="Basic and acidic residues" evidence="1">
    <location>
        <begin position="65"/>
        <end position="75"/>
    </location>
</feature>
<accession>A0AAD8E7G0</accession>
<feature type="compositionally biased region" description="Basic residues" evidence="1">
    <location>
        <begin position="252"/>
        <end position="261"/>
    </location>
</feature>
<dbReference type="Proteomes" id="UP001233999">
    <property type="component" value="Unassembled WGS sequence"/>
</dbReference>
<dbReference type="InterPro" id="IPR029064">
    <property type="entry name" value="Ribosomal_eL30-like_sf"/>
</dbReference>
<evidence type="ECO:0000256" key="1">
    <source>
        <dbReference type="SAM" id="MobiDB-lite"/>
    </source>
</evidence>
<feature type="compositionally biased region" description="Polar residues" evidence="1">
    <location>
        <begin position="241"/>
        <end position="251"/>
    </location>
</feature>
<dbReference type="EMBL" id="JASPKZ010008385">
    <property type="protein sequence ID" value="KAJ9579554.1"/>
    <property type="molecule type" value="Genomic_DNA"/>
</dbReference>
<evidence type="ECO:0000313" key="4">
    <source>
        <dbReference type="Proteomes" id="UP001233999"/>
    </source>
</evidence>
<dbReference type="InterPro" id="IPR040051">
    <property type="entry name" value="SECISBP2"/>
</dbReference>
<reference evidence="3" key="2">
    <citation type="submission" date="2023-05" db="EMBL/GenBank/DDBJ databases">
        <authorList>
            <person name="Fouks B."/>
        </authorList>
    </citation>
    <scope>NUCLEOTIDE SEQUENCE</scope>
    <source>
        <strain evidence="3">Stay&amp;Tobe</strain>
        <tissue evidence="3">Testes</tissue>
    </source>
</reference>
<dbReference type="GO" id="GO:1990904">
    <property type="term" value="C:ribonucleoprotein complex"/>
    <property type="evidence" value="ECO:0007669"/>
    <property type="project" value="TreeGrafter"/>
</dbReference>
<keyword evidence="4" id="KW-1185">Reference proteome</keyword>
<dbReference type="GO" id="GO:0035368">
    <property type="term" value="F:selenocysteine insertion sequence binding"/>
    <property type="evidence" value="ECO:0007669"/>
    <property type="project" value="InterPro"/>
</dbReference>
<organism evidence="3 4">
    <name type="scientific">Diploptera punctata</name>
    <name type="common">Pacific beetle cockroach</name>
    <dbReference type="NCBI Taxonomy" id="6984"/>
    <lineage>
        <taxon>Eukaryota</taxon>
        <taxon>Metazoa</taxon>
        <taxon>Ecdysozoa</taxon>
        <taxon>Arthropoda</taxon>
        <taxon>Hexapoda</taxon>
        <taxon>Insecta</taxon>
        <taxon>Pterygota</taxon>
        <taxon>Neoptera</taxon>
        <taxon>Polyneoptera</taxon>
        <taxon>Dictyoptera</taxon>
        <taxon>Blattodea</taxon>
        <taxon>Blaberoidea</taxon>
        <taxon>Blaberidae</taxon>
        <taxon>Diplopterinae</taxon>
        <taxon>Diploptera</taxon>
    </lineage>
</organism>
<dbReference type="GO" id="GO:0005739">
    <property type="term" value="C:mitochondrion"/>
    <property type="evidence" value="ECO:0007669"/>
    <property type="project" value="TreeGrafter"/>
</dbReference>
<dbReference type="PANTHER" id="PTHR13284:SF4">
    <property type="entry name" value="C2H2-TYPE DOMAIN-CONTAINING PROTEIN"/>
    <property type="match status" value="1"/>
</dbReference>
<reference evidence="3" key="1">
    <citation type="journal article" date="2023" name="IScience">
        <title>Live-bearing cockroach genome reveals convergent evolutionary mechanisms linked to viviparity in insects and beyond.</title>
        <authorList>
            <person name="Fouks B."/>
            <person name="Harrison M.C."/>
            <person name="Mikhailova A.A."/>
            <person name="Marchal E."/>
            <person name="English S."/>
            <person name="Carruthers M."/>
            <person name="Jennings E.C."/>
            <person name="Chiamaka E.L."/>
            <person name="Frigard R.A."/>
            <person name="Pippel M."/>
            <person name="Attardo G.M."/>
            <person name="Benoit J.B."/>
            <person name="Bornberg-Bauer E."/>
            <person name="Tobe S.S."/>
        </authorList>
    </citation>
    <scope>NUCLEOTIDE SEQUENCE</scope>
    <source>
        <strain evidence="3">Stay&amp;Tobe</strain>
    </source>
</reference>
<name>A0AAD8E7G0_DIPPU</name>
<dbReference type="Gene3D" id="3.30.1330.30">
    <property type="match status" value="1"/>
</dbReference>
<feature type="compositionally biased region" description="Basic and acidic residues" evidence="1">
    <location>
        <begin position="35"/>
        <end position="57"/>
    </location>
</feature>
<feature type="compositionally biased region" description="Polar residues" evidence="1">
    <location>
        <begin position="1"/>
        <end position="34"/>
    </location>
</feature>
<dbReference type="GO" id="GO:0003730">
    <property type="term" value="F:mRNA 3'-UTR binding"/>
    <property type="evidence" value="ECO:0007669"/>
    <property type="project" value="TreeGrafter"/>
</dbReference>
<feature type="region of interest" description="Disordered" evidence="1">
    <location>
        <begin position="1"/>
        <end position="101"/>
    </location>
</feature>
<gene>
    <name evidence="3" type="ORF">L9F63_004739</name>
</gene>
<dbReference type="InterPro" id="IPR004038">
    <property type="entry name" value="Ribosomal_eL8/eL30/eS12/Gad45"/>
</dbReference>
<dbReference type="SUPFAM" id="SSF55315">
    <property type="entry name" value="L30e-like"/>
    <property type="match status" value="1"/>
</dbReference>
<proteinExistence type="predicted"/>
<evidence type="ECO:0000259" key="2">
    <source>
        <dbReference type="Pfam" id="PF01248"/>
    </source>
</evidence>
<dbReference type="PANTHER" id="PTHR13284">
    <property type="entry name" value="GH01354P"/>
    <property type="match status" value="1"/>
</dbReference>
<dbReference type="Pfam" id="PF01248">
    <property type="entry name" value="Ribosomal_L7Ae"/>
    <property type="match status" value="1"/>
</dbReference>
<feature type="domain" description="Ribosomal protein eL8/eL30/eS12/Gadd45" evidence="2">
    <location>
        <begin position="346"/>
        <end position="438"/>
    </location>
</feature>
<feature type="compositionally biased region" description="Basic and acidic residues" evidence="1">
    <location>
        <begin position="89"/>
        <end position="101"/>
    </location>
</feature>
<dbReference type="GO" id="GO:0043021">
    <property type="term" value="F:ribonucleoprotein complex binding"/>
    <property type="evidence" value="ECO:0007669"/>
    <property type="project" value="TreeGrafter"/>
</dbReference>
<evidence type="ECO:0000313" key="3">
    <source>
        <dbReference type="EMBL" id="KAJ9579554.1"/>
    </source>
</evidence>
<feature type="region of interest" description="Disordered" evidence="1">
    <location>
        <begin position="241"/>
        <end position="261"/>
    </location>
</feature>
<dbReference type="AlphaFoldDB" id="A0AAD8E7G0"/>
<comment type="caution">
    <text evidence="3">The sequence shown here is derived from an EMBL/GenBank/DDBJ whole genome shotgun (WGS) entry which is preliminary data.</text>
</comment>
<feature type="compositionally biased region" description="Polar residues" evidence="1">
    <location>
        <begin position="76"/>
        <end position="86"/>
    </location>
</feature>